<protein>
    <submittedName>
        <fullName evidence="1">Uncharacterized protein</fullName>
    </submittedName>
</protein>
<organism evidence="1 2">
    <name type="scientific">Salana multivorans</name>
    <dbReference type="NCBI Taxonomy" id="120377"/>
    <lineage>
        <taxon>Bacteria</taxon>
        <taxon>Bacillati</taxon>
        <taxon>Actinomycetota</taxon>
        <taxon>Actinomycetes</taxon>
        <taxon>Micrococcales</taxon>
        <taxon>Beutenbergiaceae</taxon>
        <taxon>Salana</taxon>
    </lineage>
</organism>
<evidence type="ECO:0000313" key="2">
    <source>
        <dbReference type="Proteomes" id="UP000275356"/>
    </source>
</evidence>
<sequence length="139" mass="15158">MNRIEAAKVVAYLNRAGLVGAMEGQAAVWADALHDVAYQDAQQVVRDMVRARTSRERWVTPGDVIAGIREARRWGVLESDRARRAQQIDPPGGLTADQERAWRAEYHEAVIGGAYPDVAASLATQGLRALAPPDPSDAR</sequence>
<evidence type="ECO:0000313" key="1">
    <source>
        <dbReference type="EMBL" id="ROR97808.1"/>
    </source>
</evidence>
<dbReference type="RefSeq" id="WP_170169455.1">
    <property type="nucleotide sequence ID" value="NZ_RKHQ01000001.1"/>
</dbReference>
<dbReference type="EMBL" id="RKHQ01000001">
    <property type="protein sequence ID" value="ROR97808.1"/>
    <property type="molecule type" value="Genomic_DNA"/>
</dbReference>
<keyword evidence="2" id="KW-1185">Reference proteome</keyword>
<dbReference type="Proteomes" id="UP000275356">
    <property type="component" value="Unassembled WGS sequence"/>
</dbReference>
<reference evidence="1 2" key="1">
    <citation type="submission" date="2018-11" db="EMBL/GenBank/DDBJ databases">
        <title>Sequencing the genomes of 1000 actinobacteria strains.</title>
        <authorList>
            <person name="Klenk H.-P."/>
        </authorList>
    </citation>
    <scope>NUCLEOTIDE SEQUENCE [LARGE SCALE GENOMIC DNA]</scope>
    <source>
        <strain evidence="1 2">DSM 13521</strain>
    </source>
</reference>
<comment type="caution">
    <text evidence="1">The sequence shown here is derived from an EMBL/GenBank/DDBJ whole genome shotgun (WGS) entry which is preliminary data.</text>
</comment>
<dbReference type="AlphaFoldDB" id="A0A3N2DDS6"/>
<accession>A0A3N2DDS6</accession>
<gene>
    <name evidence="1" type="ORF">EDD28_2417</name>
</gene>
<proteinExistence type="predicted"/>
<name>A0A3N2DDS6_9MICO</name>